<dbReference type="PROSITE" id="PS51257">
    <property type="entry name" value="PROKAR_LIPOPROTEIN"/>
    <property type="match status" value="1"/>
</dbReference>
<protein>
    <submittedName>
        <fullName evidence="4">SUMF1/EgtB/PvdO family nonheme iron enzyme</fullName>
    </submittedName>
</protein>
<gene>
    <name evidence="4" type="ORF">LZC95_46575</name>
</gene>
<evidence type="ECO:0000256" key="1">
    <source>
        <dbReference type="SAM" id="MobiDB-lite"/>
    </source>
</evidence>
<dbReference type="RefSeq" id="WP_394844508.1">
    <property type="nucleotide sequence ID" value="NZ_CP089982.1"/>
</dbReference>
<dbReference type="InterPro" id="IPR005532">
    <property type="entry name" value="SUMF_dom"/>
</dbReference>
<organism evidence="4 5">
    <name type="scientific">Pendulispora brunnea</name>
    <dbReference type="NCBI Taxonomy" id="2905690"/>
    <lineage>
        <taxon>Bacteria</taxon>
        <taxon>Pseudomonadati</taxon>
        <taxon>Myxococcota</taxon>
        <taxon>Myxococcia</taxon>
        <taxon>Myxococcales</taxon>
        <taxon>Sorangiineae</taxon>
        <taxon>Pendulisporaceae</taxon>
        <taxon>Pendulispora</taxon>
    </lineage>
</organism>
<evidence type="ECO:0000313" key="4">
    <source>
        <dbReference type="EMBL" id="WXA93908.1"/>
    </source>
</evidence>
<accession>A0ABZ2K963</accession>
<dbReference type="PANTHER" id="PTHR23150">
    <property type="entry name" value="SULFATASE MODIFYING FACTOR 1, 2"/>
    <property type="match status" value="1"/>
</dbReference>
<dbReference type="InterPro" id="IPR042095">
    <property type="entry name" value="SUMF_sf"/>
</dbReference>
<dbReference type="SUPFAM" id="SSF56436">
    <property type="entry name" value="C-type lectin-like"/>
    <property type="match status" value="1"/>
</dbReference>
<dbReference type="PANTHER" id="PTHR23150:SF19">
    <property type="entry name" value="FORMYLGLYCINE-GENERATING ENZYME"/>
    <property type="match status" value="1"/>
</dbReference>
<evidence type="ECO:0000313" key="5">
    <source>
        <dbReference type="Proteomes" id="UP001379533"/>
    </source>
</evidence>
<name>A0ABZ2K963_9BACT</name>
<evidence type="ECO:0000256" key="2">
    <source>
        <dbReference type="SAM" id="SignalP"/>
    </source>
</evidence>
<dbReference type="EMBL" id="CP089982">
    <property type="protein sequence ID" value="WXA93908.1"/>
    <property type="molecule type" value="Genomic_DNA"/>
</dbReference>
<keyword evidence="5" id="KW-1185">Reference proteome</keyword>
<dbReference type="Gene3D" id="3.90.1580.10">
    <property type="entry name" value="paralog of FGE (formylglycine-generating enzyme)"/>
    <property type="match status" value="1"/>
</dbReference>
<evidence type="ECO:0000259" key="3">
    <source>
        <dbReference type="Pfam" id="PF03781"/>
    </source>
</evidence>
<feature type="region of interest" description="Disordered" evidence="1">
    <location>
        <begin position="37"/>
        <end position="64"/>
    </location>
</feature>
<feature type="compositionally biased region" description="Low complexity" evidence="1">
    <location>
        <begin position="39"/>
        <end position="64"/>
    </location>
</feature>
<feature type="chain" id="PRO_5045428010" evidence="2">
    <location>
        <begin position="26"/>
        <end position="407"/>
    </location>
</feature>
<dbReference type="Proteomes" id="UP001379533">
    <property type="component" value="Chromosome"/>
</dbReference>
<proteinExistence type="predicted"/>
<dbReference type="Pfam" id="PF03781">
    <property type="entry name" value="FGE-sulfatase"/>
    <property type="match status" value="1"/>
</dbReference>
<dbReference type="InterPro" id="IPR051043">
    <property type="entry name" value="Sulfatase_Mod_Factor_Kinase"/>
</dbReference>
<dbReference type="InterPro" id="IPR016187">
    <property type="entry name" value="CTDL_fold"/>
</dbReference>
<reference evidence="4 5" key="1">
    <citation type="submission" date="2021-12" db="EMBL/GenBank/DDBJ databases">
        <title>Discovery of the Pendulisporaceae a myxobacterial family with distinct sporulation behavior and unique specialized metabolism.</title>
        <authorList>
            <person name="Garcia R."/>
            <person name="Popoff A."/>
            <person name="Bader C.D."/>
            <person name="Loehr J."/>
            <person name="Walesch S."/>
            <person name="Walt C."/>
            <person name="Boldt J."/>
            <person name="Bunk B."/>
            <person name="Haeckl F.J.F.P.J."/>
            <person name="Gunesch A.P."/>
            <person name="Birkelbach J."/>
            <person name="Nuebel U."/>
            <person name="Pietschmann T."/>
            <person name="Bach T."/>
            <person name="Mueller R."/>
        </authorList>
    </citation>
    <scope>NUCLEOTIDE SEQUENCE [LARGE SCALE GENOMIC DNA]</scope>
    <source>
        <strain evidence="4 5">MSr12523</strain>
    </source>
</reference>
<feature type="signal peptide" evidence="2">
    <location>
        <begin position="1"/>
        <end position="25"/>
    </location>
</feature>
<feature type="domain" description="Sulfatase-modifying factor enzyme-like" evidence="3">
    <location>
        <begin position="116"/>
        <end position="254"/>
    </location>
</feature>
<keyword evidence="2" id="KW-0732">Signal</keyword>
<sequence>MSSRTWVAITAALAGVAGVACVACAPGCTKREPQVLADAGSPVSSGSAIASSPTPSASSSVGAPRPGMAWIPPGVLRAGTPPDRVPRVPDEELPGTEMVLGGFYIDALPYPNEAGAIPTSNVTHDDAAHLCEAKGKRLCTEFEWERACKGADNSTYEYGDAYRASACGMGVAIEHAAKRPSGERVQCKSDFGAMDMHGGVWEWTDSPWARGSSQSNLGVLRGGNALAGELAGRCANAIGRPTSSKGPTMGFRCCAGPRNAQTNDLVVKPGTPLERSVKPADVGAPFAAAGSKKWGASEAAPFVSRQAWTWHPSANEELFIVTGCARSKEADEKRPPSGCGVMIGRVPPTPGGEPVVLTSIDSGRDAAEVVLFGDARHLRMRGLDLKGSFLREILYAYGRVDVGPVKR</sequence>